<dbReference type="Proteomes" id="UP000886689">
    <property type="component" value="Unassembled WGS sequence"/>
</dbReference>
<comment type="catalytic activity">
    <reaction evidence="1 8">
        <text>malonyl-[ACP] + S-adenosyl-L-methionine = malonyl-[ACP] methyl ester + S-adenosyl-L-homocysteine</text>
        <dbReference type="Rhea" id="RHEA:17105"/>
        <dbReference type="Rhea" id="RHEA-COMP:9623"/>
        <dbReference type="Rhea" id="RHEA-COMP:9954"/>
        <dbReference type="ChEBI" id="CHEBI:57856"/>
        <dbReference type="ChEBI" id="CHEBI:59789"/>
        <dbReference type="ChEBI" id="CHEBI:78449"/>
        <dbReference type="ChEBI" id="CHEBI:78845"/>
        <dbReference type="EC" id="2.1.1.197"/>
    </reaction>
</comment>
<dbReference type="GO" id="GO:0010340">
    <property type="term" value="F:carboxyl-O-methyltransferase activity"/>
    <property type="evidence" value="ECO:0007669"/>
    <property type="project" value="UniProtKB-UniRule"/>
</dbReference>
<dbReference type="GO" id="GO:0009102">
    <property type="term" value="P:biotin biosynthetic process"/>
    <property type="evidence" value="ECO:0007669"/>
    <property type="project" value="UniProtKB-UniRule"/>
</dbReference>
<dbReference type="PANTHER" id="PTHR13090">
    <property type="entry name" value="ARGININE-HYDROXYLASE NDUFAF5, MITOCHONDRIAL"/>
    <property type="match status" value="1"/>
</dbReference>
<sequence>MQRPEKHRIRSAFDRAAASYDAAAVLQRAVCARLLALRPEASSATPHILDAGCGTGYGARLLRERWPQARISAADFAASMVARTAADGIDCVLADIEALPFRPACFDGYWSSLTVQWCDNRRVLAEAARVLKPNGWLALSTLGEDTYRELRSAFAGIDRHQHTLDFSAADQLADAAHAARLQQVSLHRETITLHYPDLRSLLGAVKAIGANALGPGRRSGMMGKAAWAALSSAYEQHRTAAGLPASYDVILLSGHK</sequence>
<organism evidence="10 11">
    <name type="scientific">Candidatus Proximibacter danicus</name>
    <dbReference type="NCBI Taxonomy" id="2954365"/>
    <lineage>
        <taxon>Bacteria</taxon>
        <taxon>Pseudomonadati</taxon>
        <taxon>Pseudomonadota</taxon>
        <taxon>Betaproteobacteria</taxon>
        <taxon>Candidatus Proximibacter</taxon>
    </lineage>
</organism>
<comment type="similarity">
    <text evidence="8">Belongs to the methyltransferase superfamily.</text>
</comment>
<evidence type="ECO:0000256" key="2">
    <source>
        <dbReference type="ARBA" id="ARBA00004746"/>
    </source>
</evidence>
<comment type="pathway">
    <text evidence="2 8">Cofactor biosynthesis; biotin biosynthesis.</text>
</comment>
<keyword evidence="6 8" id="KW-0949">S-adenosyl-L-methionine</keyword>
<dbReference type="Gene3D" id="3.40.50.150">
    <property type="entry name" value="Vaccinia Virus protein VP39"/>
    <property type="match status" value="1"/>
</dbReference>
<dbReference type="EC" id="2.1.1.197" evidence="3 8"/>
<proteinExistence type="inferred from homology"/>
<dbReference type="Pfam" id="PF08241">
    <property type="entry name" value="Methyltransf_11"/>
    <property type="match status" value="1"/>
</dbReference>
<dbReference type="GO" id="GO:0032259">
    <property type="term" value="P:methylation"/>
    <property type="evidence" value="ECO:0007669"/>
    <property type="project" value="UniProtKB-KW"/>
</dbReference>
<dbReference type="GO" id="GO:0102130">
    <property type="term" value="F:malonyl-CoA methyltransferase activity"/>
    <property type="evidence" value="ECO:0007669"/>
    <property type="project" value="UniProtKB-EC"/>
</dbReference>
<accession>A0A9D7PRH3</accession>
<comment type="function">
    <text evidence="8">Converts the free carboxyl group of a malonyl-thioester to its methyl ester by transfer of a methyl group from S-adenosyl-L-methionine (SAM). It allows to synthesize pimeloyl-ACP via the fatty acid synthetic pathway.</text>
</comment>
<dbReference type="GO" id="GO:0008757">
    <property type="term" value="F:S-adenosylmethionine-dependent methyltransferase activity"/>
    <property type="evidence" value="ECO:0007669"/>
    <property type="project" value="InterPro"/>
</dbReference>
<dbReference type="EMBL" id="JADJUC010000001">
    <property type="protein sequence ID" value="MBK8522944.1"/>
    <property type="molecule type" value="Genomic_DNA"/>
</dbReference>
<name>A0A9D7PRH3_9PROT</name>
<reference evidence="10" key="1">
    <citation type="submission" date="2020-10" db="EMBL/GenBank/DDBJ databases">
        <title>Connecting structure to function with the recovery of over 1000 high-quality activated sludge metagenome-assembled genomes encoding full-length rRNA genes using long-read sequencing.</title>
        <authorList>
            <person name="Singleton C.M."/>
            <person name="Petriglieri F."/>
            <person name="Kristensen J.M."/>
            <person name="Kirkegaard R.H."/>
            <person name="Michaelsen T.Y."/>
            <person name="Andersen M.H."/>
            <person name="Karst S.M."/>
            <person name="Dueholm M.S."/>
            <person name="Nielsen P.H."/>
            <person name="Albertsen M."/>
        </authorList>
    </citation>
    <scope>NUCLEOTIDE SEQUENCE</scope>
    <source>
        <strain evidence="10">Hirt_18-Q3-R61-65_BATAC.395</strain>
    </source>
</reference>
<evidence type="ECO:0000313" key="11">
    <source>
        <dbReference type="Proteomes" id="UP000886689"/>
    </source>
</evidence>
<gene>
    <name evidence="8 10" type="primary">bioC</name>
    <name evidence="10" type="ORF">IPL58_01715</name>
</gene>
<dbReference type="SUPFAM" id="SSF53335">
    <property type="entry name" value="S-adenosyl-L-methionine-dependent methyltransferases"/>
    <property type="match status" value="1"/>
</dbReference>
<evidence type="ECO:0000256" key="3">
    <source>
        <dbReference type="ARBA" id="ARBA00012327"/>
    </source>
</evidence>
<keyword evidence="7 8" id="KW-0093">Biotin biosynthesis</keyword>
<dbReference type="InterPro" id="IPR050602">
    <property type="entry name" value="Malonyl-ACP_OMT"/>
</dbReference>
<dbReference type="InterPro" id="IPR013216">
    <property type="entry name" value="Methyltransf_11"/>
</dbReference>
<dbReference type="HAMAP" id="MF_00835">
    <property type="entry name" value="BioC"/>
    <property type="match status" value="1"/>
</dbReference>
<evidence type="ECO:0000256" key="1">
    <source>
        <dbReference type="ARBA" id="ARBA00000852"/>
    </source>
</evidence>
<evidence type="ECO:0000313" key="10">
    <source>
        <dbReference type="EMBL" id="MBK8522944.1"/>
    </source>
</evidence>
<keyword evidence="4 8" id="KW-0489">Methyltransferase</keyword>
<dbReference type="CDD" id="cd02440">
    <property type="entry name" value="AdoMet_MTases"/>
    <property type="match status" value="1"/>
</dbReference>
<feature type="domain" description="Methyltransferase type 11" evidence="9">
    <location>
        <begin position="49"/>
        <end position="138"/>
    </location>
</feature>
<dbReference type="AlphaFoldDB" id="A0A9D7PRH3"/>
<dbReference type="InterPro" id="IPR011814">
    <property type="entry name" value="BioC"/>
</dbReference>
<comment type="caution">
    <text evidence="10">The sequence shown here is derived from an EMBL/GenBank/DDBJ whole genome shotgun (WGS) entry which is preliminary data.</text>
</comment>
<dbReference type="InterPro" id="IPR029063">
    <property type="entry name" value="SAM-dependent_MTases_sf"/>
</dbReference>
<evidence type="ECO:0000256" key="6">
    <source>
        <dbReference type="ARBA" id="ARBA00022691"/>
    </source>
</evidence>
<protein>
    <recommendedName>
        <fullName evidence="3 8">Malonyl-[acyl-carrier protein] O-methyltransferase</fullName>
        <shortName evidence="8">Malonyl-ACP O-methyltransferase</shortName>
        <ecNumber evidence="3 8">2.1.1.197</ecNumber>
    </recommendedName>
    <alternativeName>
        <fullName evidence="8">Biotin synthesis protein BioC</fullName>
    </alternativeName>
</protein>
<evidence type="ECO:0000256" key="7">
    <source>
        <dbReference type="ARBA" id="ARBA00022756"/>
    </source>
</evidence>
<dbReference type="PANTHER" id="PTHR13090:SF1">
    <property type="entry name" value="ARGININE-HYDROXYLASE NDUFAF5, MITOCHONDRIAL"/>
    <property type="match status" value="1"/>
</dbReference>
<evidence type="ECO:0000256" key="5">
    <source>
        <dbReference type="ARBA" id="ARBA00022679"/>
    </source>
</evidence>
<evidence type="ECO:0000256" key="8">
    <source>
        <dbReference type="HAMAP-Rule" id="MF_00835"/>
    </source>
</evidence>
<dbReference type="NCBIfam" id="TIGR02072">
    <property type="entry name" value="BioC"/>
    <property type="match status" value="1"/>
</dbReference>
<keyword evidence="5 8" id="KW-0808">Transferase</keyword>
<evidence type="ECO:0000256" key="4">
    <source>
        <dbReference type="ARBA" id="ARBA00022603"/>
    </source>
</evidence>
<evidence type="ECO:0000259" key="9">
    <source>
        <dbReference type="Pfam" id="PF08241"/>
    </source>
</evidence>